<dbReference type="GO" id="GO:0002020">
    <property type="term" value="F:protease binding"/>
    <property type="evidence" value="ECO:0007669"/>
    <property type="project" value="Ensembl"/>
</dbReference>
<dbReference type="FunFam" id="1.10.8.60:FF:000046">
    <property type="entry name" value="Lon protease homolog 2, peroxisomal"/>
    <property type="match status" value="1"/>
</dbReference>
<dbReference type="InterPro" id="IPR027501">
    <property type="entry name" value="Lonp2_euk"/>
</dbReference>
<name>A0A8C7BKN5_NEOVI</name>
<evidence type="ECO:0000256" key="2">
    <source>
        <dbReference type="ARBA" id="ARBA00022670"/>
    </source>
</evidence>
<comment type="similarity">
    <text evidence="10 11 14 15">Belongs to the peptidase S16 family.</text>
</comment>
<dbReference type="InterPro" id="IPR008269">
    <property type="entry name" value="Lon_proteolytic"/>
</dbReference>
<keyword evidence="2 10" id="KW-0645">Protease</keyword>
<keyword evidence="3 10" id="KW-0547">Nucleotide-binding</keyword>
<evidence type="ECO:0000259" key="17">
    <source>
        <dbReference type="PROSITE" id="PS51787"/>
    </source>
</evidence>
<evidence type="ECO:0000256" key="5">
    <source>
        <dbReference type="ARBA" id="ARBA00022825"/>
    </source>
</evidence>
<dbReference type="NCBIfam" id="TIGR00763">
    <property type="entry name" value="lon"/>
    <property type="match status" value="1"/>
</dbReference>
<sequence>MSSVSPIQIPRRLPLLLTNEGVLLPGSTMRTSVDSARNLQLVRSRLLKGTSLQSTILGVIPNTPDPASDAQDLPPLHRIGTAALAVQVVGSNWPKPHYTLLITGLCRFQIVQVLKEKPYPVAEVEQLDRLEEFPNTCKTREELGELSEQFYKYAVQLVEMLDMSVPAVAKLRRLLDSLPREALPDILTSIIRTSNKEKLQILDAVSLEERFKMTIPLLVRQIEGLKLLQKTRKHKQDDDKRVIAIRPIRRITHIPGALEDDDEDEDNDDIVMLERKIRTSSMPEQAHKVCVKEIKRLKKMPQSMPEYALTRNYLELMVELPWNKSTTDRLDIRAARILLDNDHYAMEKLKKRVLEYLAVRQLKNNLKGPILCFVGPPGVGKTSVGRSVAKTLGREFHRIALGGVCDQSDIRGHRRTYVGSMPGRIINGLKTVGVNNPVFLLDEVDKLGKSLQGDPAAALLEVLDPEQNHNFTDHYLNVAFDLSQVLFIATANTTATIPPALLDRMEIIQVPGYTQEEKIEIAHRHLIPKQLEQHGLTPQQIQIPQVTTLDIITRYTREAGVRSLDRKFGAICRAVAVKVAEGQHKEAKLDHSDVAEGEGCREHILEDAKPESISDTPDLALPPEMPILIDFHALKDILGPPMYEMEVSERLSQPGVAIGLAWTPLGGEIMFVEASRMDGEGQLTLTGQLGDVMKESAHLAISWLRSNAKKYHLTNASGSFDLLDNTDIHLHFPAGAVTKDGPSAGVTIVTCLASLFSGRLVRSDVAMTGEITLRGLVLPVGGIKDKVLAAHRAGLKRVIIPQRNEKDLEEIPGNVRQDLSFVTASCLDEVLNAAFDGGFTVNTRPGLLNSKL</sequence>
<evidence type="ECO:0000256" key="8">
    <source>
        <dbReference type="ARBA" id="ARBA00023140"/>
    </source>
</evidence>
<evidence type="ECO:0000256" key="11">
    <source>
        <dbReference type="PIRNR" id="PIRNR001174"/>
    </source>
</evidence>
<dbReference type="KEGG" id="nvs:122911473"/>
<dbReference type="Pfam" id="PF05362">
    <property type="entry name" value="Lon_C"/>
    <property type="match status" value="1"/>
</dbReference>
<dbReference type="CDD" id="cd19500">
    <property type="entry name" value="RecA-like_Lon"/>
    <property type="match status" value="1"/>
</dbReference>
<dbReference type="GeneTree" id="ENSGT00530000063553"/>
<dbReference type="FunFam" id="2.30.130.40:FF:000003">
    <property type="entry name" value="Lon protease homolog 2, peroxisomal"/>
    <property type="match status" value="1"/>
</dbReference>
<dbReference type="PANTHER" id="PTHR10046">
    <property type="entry name" value="ATP DEPENDENT LON PROTEASE FAMILY MEMBER"/>
    <property type="match status" value="1"/>
</dbReference>
<dbReference type="InterPro" id="IPR020568">
    <property type="entry name" value="Ribosomal_Su5_D2-typ_SF"/>
</dbReference>
<protein>
    <recommendedName>
        <fullName evidence="10">Lon protease homolog 2, peroxisomal</fullName>
        <ecNumber evidence="10">3.4.21.-</ecNumber>
    </recommendedName>
    <alternativeName>
        <fullName evidence="10">Lon protease-like protein 2</fullName>
        <shortName evidence="10">Lon protease 2</shortName>
    </alternativeName>
    <alternativeName>
        <fullName evidence="10">Peroxisomal Lon protease</fullName>
    </alternativeName>
</protein>
<evidence type="ECO:0000256" key="13">
    <source>
        <dbReference type="PIRSR" id="PIRSR001174-2"/>
    </source>
</evidence>
<evidence type="ECO:0000256" key="7">
    <source>
        <dbReference type="ARBA" id="ARBA00022990"/>
    </source>
</evidence>
<reference evidence="18" key="1">
    <citation type="submission" date="2025-08" db="UniProtKB">
        <authorList>
            <consortium name="Ensembl"/>
        </authorList>
    </citation>
    <scope>IDENTIFICATION</scope>
</reference>
<dbReference type="GO" id="GO:0031998">
    <property type="term" value="P:regulation of fatty acid beta-oxidation"/>
    <property type="evidence" value="ECO:0007669"/>
    <property type="project" value="Ensembl"/>
</dbReference>
<dbReference type="EC" id="3.4.21.-" evidence="10"/>
<dbReference type="InterPro" id="IPR054594">
    <property type="entry name" value="Lon_lid"/>
</dbReference>
<dbReference type="RefSeq" id="XP_044112139.1">
    <property type="nucleotide sequence ID" value="XM_044256204.1"/>
</dbReference>
<dbReference type="PROSITE" id="PS01046">
    <property type="entry name" value="LON_SER"/>
    <property type="match status" value="1"/>
</dbReference>
<reference evidence="18" key="2">
    <citation type="submission" date="2025-09" db="UniProtKB">
        <authorList>
            <consortium name="Ensembl"/>
        </authorList>
    </citation>
    <scope>IDENTIFICATION</scope>
</reference>
<comment type="subunit">
    <text evidence="9">Interacts with PEX5. Interacts with TYSND1. May interact with enzymes involved in beta-oxidation of fatty acids, including ACOX1/AOX.</text>
</comment>
<keyword evidence="7" id="KW-0007">Acetylation</keyword>
<dbReference type="PRINTS" id="PR00830">
    <property type="entry name" value="ENDOLAPTASE"/>
</dbReference>
<dbReference type="GO" id="GO:0004176">
    <property type="term" value="F:ATP-dependent peptidase activity"/>
    <property type="evidence" value="ECO:0007669"/>
    <property type="project" value="UniProtKB-UniRule"/>
</dbReference>
<evidence type="ECO:0000256" key="15">
    <source>
        <dbReference type="RuleBase" id="RU000591"/>
    </source>
</evidence>
<evidence type="ECO:0000256" key="9">
    <source>
        <dbReference type="ARBA" id="ARBA00046919"/>
    </source>
</evidence>
<dbReference type="Gene3D" id="1.20.5.5270">
    <property type="match status" value="1"/>
</dbReference>
<dbReference type="InterPro" id="IPR004815">
    <property type="entry name" value="Lon_bac/euk-typ"/>
</dbReference>
<dbReference type="PIRSF" id="PIRSF001174">
    <property type="entry name" value="Lon_proteas"/>
    <property type="match status" value="1"/>
</dbReference>
<dbReference type="SUPFAM" id="SSF54211">
    <property type="entry name" value="Ribosomal protein S5 domain 2-like"/>
    <property type="match status" value="1"/>
</dbReference>
<dbReference type="SMART" id="SM00464">
    <property type="entry name" value="LON"/>
    <property type="match status" value="1"/>
</dbReference>
<dbReference type="GO" id="GO:0006625">
    <property type="term" value="P:protein targeting to peroxisome"/>
    <property type="evidence" value="ECO:0007669"/>
    <property type="project" value="Ensembl"/>
</dbReference>
<dbReference type="InterPro" id="IPR008268">
    <property type="entry name" value="Peptidase_S16_AS"/>
</dbReference>
<dbReference type="SUPFAM" id="SSF88697">
    <property type="entry name" value="PUA domain-like"/>
    <property type="match status" value="1"/>
</dbReference>
<evidence type="ECO:0000256" key="10">
    <source>
        <dbReference type="HAMAP-Rule" id="MF_03121"/>
    </source>
</evidence>
<dbReference type="Gene3D" id="1.10.8.60">
    <property type="match status" value="1"/>
</dbReference>
<evidence type="ECO:0000256" key="6">
    <source>
        <dbReference type="ARBA" id="ARBA00022840"/>
    </source>
</evidence>
<dbReference type="InterPro" id="IPR046336">
    <property type="entry name" value="Lon_prtase_N_sf"/>
</dbReference>
<dbReference type="InterPro" id="IPR027065">
    <property type="entry name" value="Lon_Prtase"/>
</dbReference>
<dbReference type="GO" id="GO:0005634">
    <property type="term" value="C:nucleus"/>
    <property type="evidence" value="ECO:0007669"/>
    <property type="project" value="Ensembl"/>
</dbReference>
<dbReference type="InterPro" id="IPR015947">
    <property type="entry name" value="PUA-like_sf"/>
</dbReference>
<dbReference type="GO" id="GO:0016887">
    <property type="term" value="F:ATP hydrolysis activity"/>
    <property type="evidence" value="ECO:0007669"/>
    <property type="project" value="UniProtKB-UniRule"/>
</dbReference>
<evidence type="ECO:0000313" key="19">
    <source>
        <dbReference type="Proteomes" id="UP000694425"/>
    </source>
</evidence>
<evidence type="ECO:0000256" key="1">
    <source>
        <dbReference type="ARBA" id="ARBA00004253"/>
    </source>
</evidence>
<dbReference type="Gene3D" id="3.30.230.10">
    <property type="match status" value="1"/>
</dbReference>
<dbReference type="GeneID" id="122911473"/>
<evidence type="ECO:0000256" key="4">
    <source>
        <dbReference type="ARBA" id="ARBA00022801"/>
    </source>
</evidence>
<evidence type="ECO:0000256" key="12">
    <source>
        <dbReference type="PIRSR" id="PIRSR001174-1"/>
    </source>
</evidence>
<dbReference type="FunFam" id="3.30.230.10:FF:000019">
    <property type="entry name" value="Lon protease homolog 2, peroxisomal"/>
    <property type="match status" value="1"/>
</dbReference>
<gene>
    <name evidence="10 18" type="primary">LONP2</name>
</gene>
<comment type="subcellular location">
    <subcellularLocation>
        <location evidence="1 10">Peroxisome matrix</location>
    </subcellularLocation>
</comment>
<dbReference type="GO" id="GO:0005782">
    <property type="term" value="C:peroxisomal matrix"/>
    <property type="evidence" value="ECO:0007669"/>
    <property type="project" value="UniProtKB-SubCell"/>
</dbReference>
<feature type="domain" description="Lon N-terminal" evidence="17">
    <location>
        <begin position="13"/>
        <end position="222"/>
    </location>
</feature>
<dbReference type="CTD" id="83752"/>
<dbReference type="GO" id="GO:0006515">
    <property type="term" value="P:protein quality control for misfolded or incompletely synthesized proteins"/>
    <property type="evidence" value="ECO:0007669"/>
    <property type="project" value="UniProtKB-UniRule"/>
</dbReference>
<dbReference type="SUPFAM" id="SSF52540">
    <property type="entry name" value="P-loop containing nucleoside triphosphate hydrolases"/>
    <property type="match status" value="1"/>
</dbReference>
<keyword evidence="4 10" id="KW-0378">Hydrolase</keyword>
<dbReference type="InterPro" id="IPR003593">
    <property type="entry name" value="AAA+_ATPase"/>
</dbReference>
<keyword evidence="19" id="KW-1185">Reference proteome</keyword>
<dbReference type="HAMAP" id="MF_03121">
    <property type="entry name" value="lonp2_euk"/>
    <property type="match status" value="1"/>
</dbReference>
<evidence type="ECO:0000256" key="3">
    <source>
        <dbReference type="ARBA" id="ARBA00022741"/>
    </source>
</evidence>
<dbReference type="Pfam" id="PF00004">
    <property type="entry name" value="AAA"/>
    <property type="match status" value="1"/>
</dbReference>
<proteinExistence type="inferred from homology"/>
<dbReference type="InterPro" id="IPR014721">
    <property type="entry name" value="Ribsml_uS5_D2-typ_fold_subgr"/>
</dbReference>
<dbReference type="Ensembl" id="ENSNVIT00000027853.1">
    <property type="protein sequence ID" value="ENSNVIP00000023997.1"/>
    <property type="gene ID" value="ENSNVIG00000018597.1"/>
</dbReference>
<dbReference type="GO" id="GO:0005524">
    <property type="term" value="F:ATP binding"/>
    <property type="evidence" value="ECO:0007669"/>
    <property type="project" value="UniProtKB-UniRule"/>
</dbReference>
<dbReference type="PROSITE" id="PS51786">
    <property type="entry name" value="LON_PROTEOLYTIC"/>
    <property type="match status" value="1"/>
</dbReference>
<dbReference type="AlphaFoldDB" id="A0A8C7BKN5"/>
<dbReference type="FunFam" id="1.20.5.5270:FF:000003">
    <property type="entry name" value="Lon protease homolog 2, peroxisomal"/>
    <property type="match status" value="1"/>
</dbReference>
<keyword evidence="6 10" id="KW-0067">ATP-binding</keyword>
<dbReference type="FunFam" id="3.40.50.300:FF:000382">
    <property type="entry name" value="Lon protease homolog 2, peroxisomal"/>
    <property type="match status" value="1"/>
</dbReference>
<comment type="function">
    <text evidence="10">ATP-dependent serine protease that mediates the selective degradation of misfolded and unassembled polypeptides in the peroxisomal matrix. Necessary for type 2 peroxisome targeting signal (PTS2)-containing protein processing and facilitates peroxisome matrix protein import. May indirectly regulate peroxisomal fatty acid beta-oxidation through degradation of the self-processed forms of TYSND1.</text>
</comment>
<dbReference type="PROSITE" id="PS51787">
    <property type="entry name" value="LON_N"/>
    <property type="match status" value="1"/>
</dbReference>
<evidence type="ECO:0000259" key="16">
    <source>
        <dbReference type="PROSITE" id="PS51786"/>
    </source>
</evidence>
<dbReference type="Pfam" id="PF02190">
    <property type="entry name" value="LON_substr_bdg"/>
    <property type="match status" value="1"/>
</dbReference>
<evidence type="ECO:0000313" key="18">
    <source>
        <dbReference type="Ensembl" id="ENSNVIP00000023997.1"/>
    </source>
</evidence>
<dbReference type="Gene3D" id="3.40.50.300">
    <property type="entry name" value="P-loop containing nucleotide triphosphate hydrolases"/>
    <property type="match status" value="1"/>
</dbReference>
<keyword evidence="5 10" id="KW-0720">Serine protease</keyword>
<feature type="domain" description="Lon proteolytic" evidence="16">
    <location>
        <begin position="651"/>
        <end position="837"/>
    </location>
</feature>
<feature type="binding site" evidence="10 13">
    <location>
        <begin position="375"/>
        <end position="382"/>
    </location>
    <ligand>
        <name>ATP</name>
        <dbReference type="ChEBI" id="CHEBI:30616"/>
    </ligand>
</feature>
<evidence type="ECO:0000256" key="14">
    <source>
        <dbReference type="PROSITE-ProRule" id="PRU01122"/>
    </source>
</evidence>
<dbReference type="InterPro" id="IPR003111">
    <property type="entry name" value="Lon_prtase_N"/>
</dbReference>
<dbReference type="GO" id="GO:0016485">
    <property type="term" value="P:protein processing"/>
    <property type="evidence" value="ECO:0007669"/>
    <property type="project" value="UniProtKB-UniRule"/>
</dbReference>
<dbReference type="GO" id="GO:0004252">
    <property type="term" value="F:serine-type endopeptidase activity"/>
    <property type="evidence" value="ECO:0007669"/>
    <property type="project" value="UniProtKB-UniRule"/>
</dbReference>
<dbReference type="Gene3D" id="2.30.130.40">
    <property type="entry name" value="LON domain-like"/>
    <property type="match status" value="1"/>
</dbReference>
<dbReference type="GO" id="GO:0016558">
    <property type="term" value="P:protein import into peroxisome matrix"/>
    <property type="evidence" value="ECO:0007669"/>
    <property type="project" value="UniProtKB-UniRule"/>
</dbReference>
<feature type="active site" evidence="10 12">
    <location>
        <position position="743"/>
    </location>
</feature>
<accession>A0A8C7BKN5</accession>
<dbReference type="Pfam" id="PF22667">
    <property type="entry name" value="Lon_lid"/>
    <property type="match status" value="1"/>
</dbReference>
<dbReference type="InterPro" id="IPR003959">
    <property type="entry name" value="ATPase_AAA_core"/>
</dbReference>
<feature type="short sequence motif" description="Microbody targeting signal" evidence="10">
    <location>
        <begin position="850"/>
        <end position="852"/>
    </location>
</feature>
<feature type="active site" evidence="10 12">
    <location>
        <position position="786"/>
    </location>
</feature>
<keyword evidence="8 10" id="KW-0576">Peroxisome</keyword>
<dbReference type="Proteomes" id="UP000694425">
    <property type="component" value="Unplaced"/>
</dbReference>
<dbReference type="InterPro" id="IPR027417">
    <property type="entry name" value="P-loop_NTPase"/>
</dbReference>
<organism evidence="18 19">
    <name type="scientific">Neovison vison</name>
    <name type="common">American mink</name>
    <name type="synonym">Mustela vison</name>
    <dbReference type="NCBI Taxonomy" id="452646"/>
    <lineage>
        <taxon>Eukaryota</taxon>
        <taxon>Metazoa</taxon>
        <taxon>Chordata</taxon>
        <taxon>Craniata</taxon>
        <taxon>Vertebrata</taxon>
        <taxon>Euteleostomi</taxon>
        <taxon>Mammalia</taxon>
        <taxon>Eutheria</taxon>
        <taxon>Laurasiatheria</taxon>
        <taxon>Carnivora</taxon>
        <taxon>Caniformia</taxon>
        <taxon>Musteloidea</taxon>
        <taxon>Mustelidae</taxon>
        <taxon>Mustelinae</taxon>
        <taxon>Neogale</taxon>
    </lineage>
</organism>
<dbReference type="SMART" id="SM00382">
    <property type="entry name" value="AAA"/>
    <property type="match status" value="1"/>
</dbReference>